<keyword evidence="7" id="KW-0829">Tyrosine-protein kinase</keyword>
<dbReference type="GO" id="GO:0005524">
    <property type="term" value="F:ATP binding"/>
    <property type="evidence" value="ECO:0007669"/>
    <property type="project" value="UniProtKB-KW"/>
</dbReference>
<evidence type="ECO:0000256" key="8">
    <source>
        <dbReference type="ARBA" id="ARBA00051243"/>
    </source>
</evidence>
<dbReference type="InterPro" id="IPR011009">
    <property type="entry name" value="Kinase-like_dom_sf"/>
</dbReference>
<dbReference type="GO" id="GO:0007169">
    <property type="term" value="P:cell surface receptor protein tyrosine kinase signaling pathway"/>
    <property type="evidence" value="ECO:0007669"/>
    <property type="project" value="TreeGrafter"/>
</dbReference>
<dbReference type="AlphaFoldDB" id="A0A5N5T1G4"/>
<evidence type="ECO:0000256" key="7">
    <source>
        <dbReference type="ARBA" id="ARBA00023137"/>
    </source>
</evidence>
<dbReference type="Pfam" id="PF07714">
    <property type="entry name" value="PK_Tyr_Ser-Thr"/>
    <property type="match status" value="1"/>
</dbReference>
<comment type="caution">
    <text evidence="11">The sequence shown here is derived from an EMBL/GenBank/DDBJ whole genome shotgun (WGS) entry which is preliminary data.</text>
</comment>
<keyword evidence="5" id="KW-0067">ATP-binding</keyword>
<evidence type="ECO:0000313" key="12">
    <source>
        <dbReference type="Proteomes" id="UP000326759"/>
    </source>
</evidence>
<dbReference type="PROSITE" id="PS50011">
    <property type="entry name" value="PROTEIN_KINASE_DOM"/>
    <property type="match status" value="1"/>
</dbReference>
<feature type="region of interest" description="Disordered" evidence="9">
    <location>
        <begin position="1"/>
        <end position="34"/>
    </location>
</feature>
<dbReference type="GO" id="GO:0012505">
    <property type="term" value="C:endomembrane system"/>
    <property type="evidence" value="ECO:0007669"/>
    <property type="project" value="UniProtKB-SubCell"/>
</dbReference>
<dbReference type="PROSITE" id="PS00109">
    <property type="entry name" value="PROTEIN_KINASE_TYR"/>
    <property type="match status" value="1"/>
</dbReference>
<keyword evidence="3" id="KW-0547">Nucleotide-binding</keyword>
<dbReference type="SUPFAM" id="SSF56112">
    <property type="entry name" value="Protein kinase-like (PK-like)"/>
    <property type="match status" value="1"/>
</dbReference>
<dbReference type="InterPro" id="IPR008266">
    <property type="entry name" value="Tyr_kinase_AS"/>
</dbReference>
<dbReference type="Gene3D" id="1.10.510.10">
    <property type="entry name" value="Transferase(Phosphotransferase) domain 1"/>
    <property type="match status" value="1"/>
</dbReference>
<dbReference type="PRINTS" id="PR00109">
    <property type="entry name" value="TYRKINASE"/>
</dbReference>
<dbReference type="GO" id="GO:0048468">
    <property type="term" value="P:cell development"/>
    <property type="evidence" value="ECO:0007669"/>
    <property type="project" value="UniProtKB-ARBA"/>
</dbReference>
<dbReference type="GO" id="GO:0004714">
    <property type="term" value="F:transmembrane receptor protein tyrosine kinase activity"/>
    <property type="evidence" value="ECO:0007669"/>
    <property type="project" value="UniProtKB-EC"/>
</dbReference>
<dbReference type="GO" id="GO:0005886">
    <property type="term" value="C:plasma membrane"/>
    <property type="evidence" value="ECO:0007669"/>
    <property type="project" value="TreeGrafter"/>
</dbReference>
<dbReference type="Proteomes" id="UP000326759">
    <property type="component" value="Unassembled WGS sequence"/>
</dbReference>
<evidence type="ECO:0000256" key="3">
    <source>
        <dbReference type="ARBA" id="ARBA00022741"/>
    </source>
</evidence>
<dbReference type="InterPro" id="IPR050122">
    <property type="entry name" value="RTK"/>
</dbReference>
<sequence length="220" mass="24723">EKHFSNPSAAPSGDKHYELPPADQTPRKESSISDSDYDFTYYLFSNSDMTEYSQPPSSPTSPSTSECQEKSISSDSENIPGVSAPLTTTDLLCWAWQVANGMEYLSSRKVLHGDLAARNLLLAEDNVVKICDFGLSREMHKNYMYLKKSSDAMPIKWMAPEAIEQKIFSTQSDVWSYGVTLWEMFTLGNTPFPGFPLNQFATALEKGMRLKKPRSCNDQM</sequence>
<accession>A0A5N5T1G4</accession>
<evidence type="ECO:0000256" key="2">
    <source>
        <dbReference type="ARBA" id="ARBA00022679"/>
    </source>
</evidence>
<dbReference type="FunFam" id="1.10.510.10:FF:001512">
    <property type="entry name" value="Receptor tyrosine-protein kinase erbB-2"/>
    <property type="match status" value="1"/>
</dbReference>
<dbReference type="GO" id="GO:0051130">
    <property type="term" value="P:positive regulation of cellular component organization"/>
    <property type="evidence" value="ECO:0007669"/>
    <property type="project" value="UniProtKB-ARBA"/>
</dbReference>
<dbReference type="GO" id="GO:0030182">
    <property type="term" value="P:neuron differentiation"/>
    <property type="evidence" value="ECO:0007669"/>
    <property type="project" value="UniProtKB-ARBA"/>
</dbReference>
<organism evidence="11 12">
    <name type="scientific">Armadillidium nasatum</name>
    <dbReference type="NCBI Taxonomy" id="96803"/>
    <lineage>
        <taxon>Eukaryota</taxon>
        <taxon>Metazoa</taxon>
        <taxon>Ecdysozoa</taxon>
        <taxon>Arthropoda</taxon>
        <taxon>Crustacea</taxon>
        <taxon>Multicrustacea</taxon>
        <taxon>Malacostraca</taxon>
        <taxon>Eumalacostraca</taxon>
        <taxon>Peracarida</taxon>
        <taxon>Isopoda</taxon>
        <taxon>Oniscidea</taxon>
        <taxon>Crinocheta</taxon>
        <taxon>Armadillidiidae</taxon>
        <taxon>Armadillidium</taxon>
    </lineage>
</organism>
<evidence type="ECO:0000256" key="5">
    <source>
        <dbReference type="ARBA" id="ARBA00022840"/>
    </source>
</evidence>
<name>A0A5N5T1G4_9CRUS</name>
<dbReference type="PANTHER" id="PTHR24416">
    <property type="entry name" value="TYROSINE-PROTEIN KINASE RECEPTOR"/>
    <property type="match status" value="1"/>
</dbReference>
<evidence type="ECO:0000256" key="1">
    <source>
        <dbReference type="ARBA" id="ARBA00004308"/>
    </source>
</evidence>
<dbReference type="OrthoDB" id="535945at2759"/>
<keyword evidence="6" id="KW-0472">Membrane</keyword>
<dbReference type="InterPro" id="IPR000719">
    <property type="entry name" value="Prot_kinase_dom"/>
</dbReference>
<dbReference type="InterPro" id="IPR001245">
    <property type="entry name" value="Ser-Thr/Tyr_kinase_cat_dom"/>
</dbReference>
<feature type="non-terminal residue" evidence="11">
    <location>
        <position position="1"/>
    </location>
</feature>
<evidence type="ECO:0000256" key="4">
    <source>
        <dbReference type="ARBA" id="ARBA00022777"/>
    </source>
</evidence>
<evidence type="ECO:0000256" key="9">
    <source>
        <dbReference type="SAM" id="MobiDB-lite"/>
    </source>
</evidence>
<proteinExistence type="predicted"/>
<gene>
    <name evidence="11" type="primary">flt4_1</name>
    <name evidence="11" type="ORF">Anas_13244</name>
</gene>
<dbReference type="PANTHER" id="PTHR24416:SF600">
    <property type="entry name" value="PDGF- AND VEGF-RECEPTOR RELATED, ISOFORM J"/>
    <property type="match status" value="1"/>
</dbReference>
<keyword evidence="2" id="KW-0808">Transferase</keyword>
<comment type="catalytic activity">
    <reaction evidence="8">
        <text>L-tyrosyl-[protein] + ATP = O-phospho-L-tyrosyl-[protein] + ADP + H(+)</text>
        <dbReference type="Rhea" id="RHEA:10596"/>
        <dbReference type="Rhea" id="RHEA-COMP:10136"/>
        <dbReference type="Rhea" id="RHEA-COMP:20101"/>
        <dbReference type="ChEBI" id="CHEBI:15378"/>
        <dbReference type="ChEBI" id="CHEBI:30616"/>
        <dbReference type="ChEBI" id="CHEBI:46858"/>
        <dbReference type="ChEBI" id="CHEBI:61978"/>
        <dbReference type="ChEBI" id="CHEBI:456216"/>
        <dbReference type="EC" id="2.7.10.1"/>
    </reaction>
</comment>
<evidence type="ECO:0000313" key="11">
    <source>
        <dbReference type="EMBL" id="KAB7500276.1"/>
    </source>
</evidence>
<dbReference type="GO" id="GO:0043235">
    <property type="term" value="C:receptor complex"/>
    <property type="evidence" value="ECO:0007669"/>
    <property type="project" value="TreeGrafter"/>
</dbReference>
<keyword evidence="12" id="KW-1185">Reference proteome</keyword>
<comment type="subcellular location">
    <subcellularLocation>
        <location evidence="1">Endomembrane system</location>
    </subcellularLocation>
</comment>
<feature type="region of interest" description="Disordered" evidence="9">
    <location>
        <begin position="48"/>
        <end position="81"/>
    </location>
</feature>
<evidence type="ECO:0000256" key="6">
    <source>
        <dbReference type="ARBA" id="ARBA00023136"/>
    </source>
</evidence>
<reference evidence="11 12" key="1">
    <citation type="journal article" date="2019" name="PLoS Biol.">
        <title>Sex chromosomes control vertical transmission of feminizing Wolbachia symbionts in an isopod.</title>
        <authorList>
            <person name="Becking T."/>
            <person name="Chebbi M.A."/>
            <person name="Giraud I."/>
            <person name="Moumen B."/>
            <person name="Laverre T."/>
            <person name="Caubet Y."/>
            <person name="Peccoud J."/>
            <person name="Gilbert C."/>
            <person name="Cordaux R."/>
        </authorList>
    </citation>
    <scope>NUCLEOTIDE SEQUENCE [LARGE SCALE GENOMIC DNA]</scope>
    <source>
        <strain evidence="11">ANa2</strain>
        <tissue evidence="11">Whole body excluding digestive tract and cuticle</tissue>
    </source>
</reference>
<keyword evidence="4" id="KW-0418">Kinase</keyword>
<feature type="domain" description="Protein kinase" evidence="10">
    <location>
        <begin position="1"/>
        <end position="220"/>
    </location>
</feature>
<evidence type="ECO:0000259" key="10">
    <source>
        <dbReference type="PROSITE" id="PS50011"/>
    </source>
</evidence>
<dbReference type="EMBL" id="SEYY01014537">
    <property type="protein sequence ID" value="KAB7500276.1"/>
    <property type="molecule type" value="Genomic_DNA"/>
</dbReference>
<dbReference type="GO" id="GO:0050793">
    <property type="term" value="P:regulation of developmental process"/>
    <property type="evidence" value="ECO:0007669"/>
    <property type="project" value="UniProtKB-ARBA"/>
</dbReference>
<protein>
    <submittedName>
        <fullName evidence="11">Vascular endothelial growth factor receptor 3</fullName>
    </submittedName>
</protein>
<keyword evidence="11" id="KW-0675">Receptor</keyword>